<dbReference type="Proteomes" id="UP000028123">
    <property type="component" value="Unassembled WGS sequence"/>
</dbReference>
<comment type="caution">
    <text evidence="11">The sequence shown here is derived from an EMBL/GenBank/DDBJ whole genome shotgun (WGS) entry which is preliminary data.</text>
</comment>
<evidence type="ECO:0000256" key="9">
    <source>
        <dbReference type="HAMAP-Rule" id="MF_01023"/>
    </source>
</evidence>
<evidence type="ECO:0000256" key="4">
    <source>
        <dbReference type="ARBA" id="ARBA00022576"/>
    </source>
</evidence>
<dbReference type="HAMAP" id="MF_01023">
    <property type="entry name" value="HisC_aminotrans_2"/>
    <property type="match status" value="1"/>
</dbReference>
<evidence type="ECO:0000313" key="12">
    <source>
        <dbReference type="Proteomes" id="UP000028123"/>
    </source>
</evidence>
<dbReference type="SUPFAM" id="SSF53383">
    <property type="entry name" value="PLP-dependent transferases"/>
    <property type="match status" value="1"/>
</dbReference>
<dbReference type="InterPro" id="IPR005861">
    <property type="entry name" value="HisP_aminotrans"/>
</dbReference>
<evidence type="ECO:0000313" key="11">
    <source>
        <dbReference type="EMBL" id="KEQ26971.1"/>
    </source>
</evidence>
<keyword evidence="4 9" id="KW-0032">Aminotransferase</keyword>
<dbReference type="InterPro" id="IPR015424">
    <property type="entry name" value="PyrdxlP-dep_Trfase"/>
</dbReference>
<evidence type="ECO:0000256" key="2">
    <source>
        <dbReference type="ARBA" id="ARBA00005011"/>
    </source>
</evidence>
<dbReference type="PANTHER" id="PTHR43643:SF3">
    <property type="entry name" value="HISTIDINOL-PHOSPHATE AMINOTRANSFERASE"/>
    <property type="match status" value="1"/>
</dbReference>
<gene>
    <name evidence="9" type="primary">hisC</name>
    <name evidence="11" type="ORF">ET33_24010</name>
</gene>
<evidence type="ECO:0000256" key="7">
    <source>
        <dbReference type="ARBA" id="ARBA00023102"/>
    </source>
</evidence>
<dbReference type="Pfam" id="PF00155">
    <property type="entry name" value="Aminotran_1_2"/>
    <property type="match status" value="1"/>
</dbReference>
<dbReference type="InterPro" id="IPR001917">
    <property type="entry name" value="Aminotrans_II_pyridoxalP_BS"/>
</dbReference>
<dbReference type="OrthoDB" id="9813612at2"/>
<name>A0A081P8E8_9BACL</name>
<evidence type="ECO:0000256" key="1">
    <source>
        <dbReference type="ARBA" id="ARBA00001933"/>
    </source>
</evidence>
<evidence type="ECO:0000256" key="6">
    <source>
        <dbReference type="ARBA" id="ARBA00022898"/>
    </source>
</evidence>
<organism evidence="11 12">
    <name type="scientific">Paenibacillus tyrfis</name>
    <dbReference type="NCBI Taxonomy" id="1501230"/>
    <lineage>
        <taxon>Bacteria</taxon>
        <taxon>Bacillati</taxon>
        <taxon>Bacillota</taxon>
        <taxon>Bacilli</taxon>
        <taxon>Bacillales</taxon>
        <taxon>Paenibacillaceae</taxon>
        <taxon>Paenibacillus</taxon>
    </lineage>
</organism>
<dbReference type="InterPro" id="IPR015421">
    <property type="entry name" value="PyrdxlP-dep_Trfase_major"/>
</dbReference>
<keyword evidence="9" id="KW-0028">Amino-acid biosynthesis</keyword>
<accession>A0A081P8E8</accession>
<reference evidence="11 12" key="1">
    <citation type="submission" date="2014-06" db="EMBL/GenBank/DDBJ databases">
        <title>Draft genome sequence of Paenibacillus sp. MSt1.</title>
        <authorList>
            <person name="Aw Y.K."/>
            <person name="Ong K.S."/>
            <person name="Gan H.M."/>
            <person name="Lee S.M."/>
        </authorList>
    </citation>
    <scope>NUCLEOTIDE SEQUENCE [LARGE SCALE GENOMIC DNA]</scope>
    <source>
        <strain evidence="11 12">MSt1</strain>
    </source>
</reference>
<dbReference type="RefSeq" id="WP_036676639.1">
    <property type="nucleotide sequence ID" value="NZ_FYEP01000007.1"/>
</dbReference>
<feature type="modified residue" description="N6-(pyridoxal phosphate)lysine" evidence="9">
    <location>
        <position position="212"/>
    </location>
</feature>
<evidence type="ECO:0000256" key="3">
    <source>
        <dbReference type="ARBA" id="ARBA00011738"/>
    </source>
</evidence>
<proteinExistence type="inferred from homology"/>
<comment type="subunit">
    <text evidence="3 9">Homodimer.</text>
</comment>
<dbReference type="eggNOG" id="COG0079">
    <property type="taxonomic scope" value="Bacteria"/>
</dbReference>
<dbReference type="CDD" id="cd00609">
    <property type="entry name" value="AAT_like"/>
    <property type="match status" value="1"/>
</dbReference>
<keyword evidence="6 9" id="KW-0663">Pyridoxal phosphate</keyword>
<comment type="catalytic activity">
    <reaction evidence="8 9">
        <text>L-histidinol phosphate + 2-oxoglutarate = 3-(imidazol-4-yl)-2-oxopropyl phosphate + L-glutamate</text>
        <dbReference type="Rhea" id="RHEA:23744"/>
        <dbReference type="ChEBI" id="CHEBI:16810"/>
        <dbReference type="ChEBI" id="CHEBI:29985"/>
        <dbReference type="ChEBI" id="CHEBI:57766"/>
        <dbReference type="ChEBI" id="CHEBI:57980"/>
        <dbReference type="EC" id="2.6.1.9"/>
    </reaction>
</comment>
<comment type="pathway">
    <text evidence="2 9">Amino-acid biosynthesis; L-histidine biosynthesis; L-histidine from 5-phospho-alpha-D-ribose 1-diphosphate: step 7/9.</text>
</comment>
<dbReference type="GO" id="GO:0000105">
    <property type="term" value="P:L-histidine biosynthetic process"/>
    <property type="evidence" value="ECO:0007669"/>
    <property type="project" value="UniProtKB-UniRule"/>
</dbReference>
<dbReference type="InterPro" id="IPR015422">
    <property type="entry name" value="PyrdxlP-dep_Trfase_small"/>
</dbReference>
<feature type="domain" description="Aminotransferase class I/classII large" evidence="10">
    <location>
        <begin position="27"/>
        <end position="346"/>
    </location>
</feature>
<dbReference type="PANTHER" id="PTHR43643">
    <property type="entry name" value="HISTIDINOL-PHOSPHATE AMINOTRANSFERASE 2"/>
    <property type="match status" value="1"/>
</dbReference>
<dbReference type="EC" id="2.6.1.9" evidence="9"/>
<dbReference type="UniPathway" id="UPA00031">
    <property type="reaction ID" value="UER00012"/>
</dbReference>
<dbReference type="GO" id="GO:0004400">
    <property type="term" value="F:histidinol-phosphate transaminase activity"/>
    <property type="evidence" value="ECO:0007669"/>
    <property type="project" value="UniProtKB-UniRule"/>
</dbReference>
<dbReference type="GO" id="GO:0030170">
    <property type="term" value="F:pyridoxal phosphate binding"/>
    <property type="evidence" value="ECO:0007669"/>
    <property type="project" value="InterPro"/>
</dbReference>
<keyword evidence="12" id="KW-1185">Reference proteome</keyword>
<protein>
    <recommendedName>
        <fullName evidence="9">Histidinol-phosphate aminotransferase</fullName>
        <ecNumber evidence="9">2.6.1.9</ecNumber>
    </recommendedName>
    <alternativeName>
        <fullName evidence="9">Imidazole acetol-phosphate transaminase</fullName>
    </alternativeName>
</protein>
<evidence type="ECO:0000256" key="8">
    <source>
        <dbReference type="ARBA" id="ARBA00047481"/>
    </source>
</evidence>
<dbReference type="Gene3D" id="3.40.640.10">
    <property type="entry name" value="Type I PLP-dependent aspartate aminotransferase-like (Major domain)"/>
    <property type="match status" value="1"/>
</dbReference>
<comment type="cofactor">
    <cofactor evidence="1 9">
        <name>pyridoxal 5'-phosphate</name>
        <dbReference type="ChEBI" id="CHEBI:597326"/>
    </cofactor>
</comment>
<dbReference type="NCBIfam" id="TIGR01141">
    <property type="entry name" value="hisC"/>
    <property type="match status" value="1"/>
</dbReference>
<keyword evidence="7 9" id="KW-0368">Histidine biosynthesis</keyword>
<dbReference type="AlphaFoldDB" id="A0A081P8E8"/>
<dbReference type="PROSITE" id="PS00599">
    <property type="entry name" value="AA_TRANSFER_CLASS_2"/>
    <property type="match status" value="1"/>
</dbReference>
<dbReference type="Gene3D" id="3.90.1150.10">
    <property type="entry name" value="Aspartate Aminotransferase, domain 1"/>
    <property type="match status" value="1"/>
</dbReference>
<keyword evidence="5 9" id="KW-0808">Transferase</keyword>
<comment type="similarity">
    <text evidence="9">Belongs to the class-II pyridoxal-phosphate-dependent aminotransferase family. Histidinol-phosphate aminotransferase subfamily.</text>
</comment>
<dbReference type="InterPro" id="IPR004839">
    <property type="entry name" value="Aminotransferase_I/II_large"/>
</dbReference>
<dbReference type="EMBL" id="JNVM01000004">
    <property type="protein sequence ID" value="KEQ26971.1"/>
    <property type="molecule type" value="Genomic_DNA"/>
</dbReference>
<sequence>MTLILPHIERLTPYALGDLPPEGIAAIKLNQNESPYPPSPLVLEALRTLGEEELRRYPDARCVQLRAALSRLHGVKDEQIFCGNGSSEIISLIVKGFVGPNRRLALPDPSFSLYHTVAASNQASSIAVPTRSDFTVDTELLMNSGADAIVLVNPNAPTGHLLPLEEAERLVSRFPGLVVIDEAYIDFADRGATAIPLVDRYPNVIVVRTFSKAYALCGARVGYCVAAEPLIAALEKSKDIYNINSISRKLAVAALEDREYTERTVAAVKATRDSFIAELQSLGFDVIPSQTNFVLCTPPAGAGKPDARQWYRRLLERNIYVRHFEHPRLADKLRISIGTDEEMAAVTAVLRELLA</sequence>
<evidence type="ECO:0000259" key="10">
    <source>
        <dbReference type="Pfam" id="PF00155"/>
    </source>
</evidence>
<dbReference type="InterPro" id="IPR050106">
    <property type="entry name" value="HistidinolP_aminotransfase"/>
</dbReference>
<evidence type="ECO:0000256" key="5">
    <source>
        <dbReference type="ARBA" id="ARBA00022679"/>
    </source>
</evidence>